<dbReference type="RefSeq" id="WP_067416296.1">
    <property type="nucleotide sequence ID" value="NZ_LNTY01000034.1"/>
</dbReference>
<dbReference type="OrthoDB" id="5816004at2"/>
<feature type="chain" id="PRO_5007465727" description="Lipoprotein" evidence="1">
    <location>
        <begin position="22"/>
        <end position="134"/>
    </location>
</feature>
<protein>
    <recommendedName>
        <fullName evidence="4">Lipoprotein</fullName>
    </recommendedName>
</protein>
<gene>
    <name evidence="2" type="ORF">ATN88_01365</name>
</gene>
<proteinExistence type="predicted"/>
<evidence type="ECO:0000313" key="2">
    <source>
        <dbReference type="EMBL" id="KXF81411.1"/>
    </source>
</evidence>
<organism evidence="2 3">
    <name type="scientific">Enterovibrio coralii</name>
    <dbReference type="NCBI Taxonomy" id="294935"/>
    <lineage>
        <taxon>Bacteria</taxon>
        <taxon>Pseudomonadati</taxon>
        <taxon>Pseudomonadota</taxon>
        <taxon>Gammaproteobacteria</taxon>
        <taxon>Vibrionales</taxon>
        <taxon>Vibrionaceae</taxon>
        <taxon>Enterovibrio</taxon>
    </lineage>
</organism>
<name>A0A135I7H5_9GAMM</name>
<evidence type="ECO:0000313" key="3">
    <source>
        <dbReference type="Proteomes" id="UP000070529"/>
    </source>
</evidence>
<feature type="signal peptide" evidence="1">
    <location>
        <begin position="1"/>
        <end position="21"/>
    </location>
</feature>
<dbReference type="PROSITE" id="PS51257">
    <property type="entry name" value="PROKAR_LIPOPROTEIN"/>
    <property type="match status" value="1"/>
</dbReference>
<evidence type="ECO:0000256" key="1">
    <source>
        <dbReference type="SAM" id="SignalP"/>
    </source>
</evidence>
<comment type="caution">
    <text evidence="2">The sequence shown here is derived from an EMBL/GenBank/DDBJ whole genome shotgun (WGS) entry which is preliminary data.</text>
</comment>
<dbReference type="EMBL" id="LNTY01000034">
    <property type="protein sequence ID" value="KXF81411.1"/>
    <property type="molecule type" value="Genomic_DNA"/>
</dbReference>
<keyword evidence="1" id="KW-0732">Signal</keyword>
<reference evidence="2 3" key="1">
    <citation type="submission" date="2015-11" db="EMBL/GenBank/DDBJ databases">
        <title>Genomic Taxonomy of the Vibrionaceae.</title>
        <authorList>
            <person name="Gomez-Gil B."/>
            <person name="Enciso-Ibarra J."/>
        </authorList>
    </citation>
    <scope>NUCLEOTIDE SEQUENCE [LARGE SCALE GENOMIC DNA]</scope>
    <source>
        <strain evidence="2 3">CAIM 912</strain>
    </source>
</reference>
<accession>A0A135I7H5</accession>
<keyword evidence="3" id="KW-1185">Reference proteome</keyword>
<dbReference type="Proteomes" id="UP000070529">
    <property type="component" value="Unassembled WGS sequence"/>
</dbReference>
<sequence>MRGVVAVLLCLGIVGCQSSLADKLPASDYQGHVPDELNKDLLTFNDAPVQSLRGETIHYVYEEDKALLTIVRKLRSTRWNWDMNKSDISDDVRVFTCEQLGPAIDLGLGVRTWYAGSGGFVTDVVQAGDCDGLY</sequence>
<evidence type="ECO:0008006" key="4">
    <source>
        <dbReference type="Google" id="ProtNLM"/>
    </source>
</evidence>
<dbReference type="AlphaFoldDB" id="A0A135I7H5"/>